<organism evidence="2 3">
    <name type="scientific">Hominimerdicola aceti</name>
    <dbReference type="NCBI Taxonomy" id="2981726"/>
    <lineage>
        <taxon>Bacteria</taxon>
        <taxon>Bacillati</taxon>
        <taxon>Bacillota</taxon>
        <taxon>Clostridia</taxon>
        <taxon>Eubacteriales</taxon>
        <taxon>Oscillospiraceae</taxon>
        <taxon>Hominimerdicola</taxon>
    </lineage>
</organism>
<comment type="caution">
    <text evidence="2">The sequence shown here is derived from an EMBL/GenBank/DDBJ whole genome shotgun (WGS) entry which is preliminary data.</text>
</comment>
<dbReference type="InterPro" id="IPR010921">
    <property type="entry name" value="Trp_repressor/repl_initiator"/>
</dbReference>
<dbReference type="AlphaFoldDB" id="A0AAE3IFA6"/>
<gene>
    <name evidence="2" type="ORF">OCV57_01070</name>
</gene>
<feature type="transmembrane region" description="Helical" evidence="1">
    <location>
        <begin position="29"/>
        <end position="48"/>
    </location>
</feature>
<name>A0AAE3IFA6_9FIRM</name>
<accession>A0AAE3IFA6</accession>
<dbReference type="Proteomes" id="UP001208131">
    <property type="component" value="Unassembled WGS sequence"/>
</dbReference>
<evidence type="ECO:0000313" key="2">
    <source>
        <dbReference type="EMBL" id="MCU6704514.1"/>
    </source>
</evidence>
<dbReference type="InterPro" id="IPR010380">
    <property type="entry name" value="DUF975"/>
</dbReference>
<dbReference type="PANTHER" id="PTHR40076:SF1">
    <property type="entry name" value="MEMBRANE PROTEIN"/>
    <property type="match status" value="1"/>
</dbReference>
<evidence type="ECO:0000313" key="3">
    <source>
        <dbReference type="Proteomes" id="UP001208131"/>
    </source>
</evidence>
<dbReference type="Pfam" id="PF06161">
    <property type="entry name" value="DUF975"/>
    <property type="match status" value="1"/>
</dbReference>
<dbReference type="Gene3D" id="1.10.10.10">
    <property type="entry name" value="Winged helix-like DNA-binding domain superfamily/Winged helix DNA-binding domain"/>
    <property type="match status" value="1"/>
</dbReference>
<dbReference type="SUPFAM" id="SSF48295">
    <property type="entry name" value="TrpR-like"/>
    <property type="match status" value="1"/>
</dbReference>
<reference evidence="2 3" key="1">
    <citation type="journal article" date="2021" name="ISME Commun">
        <title>Automated analysis of genomic sequences facilitates high-throughput and comprehensive description of bacteria.</title>
        <authorList>
            <person name="Hitch T.C.A."/>
        </authorList>
    </citation>
    <scope>NUCLEOTIDE SEQUENCE [LARGE SCALE GENOMIC DNA]</scope>
    <source>
        <strain evidence="2 3">Sanger_31</strain>
    </source>
</reference>
<dbReference type="EMBL" id="JAOQJZ010000001">
    <property type="protein sequence ID" value="MCU6704514.1"/>
    <property type="molecule type" value="Genomic_DNA"/>
</dbReference>
<protein>
    <submittedName>
        <fullName evidence="2">DUF975 family protein</fullName>
    </submittedName>
</protein>
<evidence type="ECO:0000256" key="1">
    <source>
        <dbReference type="SAM" id="Phobius"/>
    </source>
</evidence>
<feature type="transmembrane region" description="Helical" evidence="1">
    <location>
        <begin position="199"/>
        <end position="222"/>
    </location>
</feature>
<keyword evidence="1" id="KW-1133">Transmembrane helix</keyword>
<dbReference type="RefSeq" id="WP_195246157.1">
    <property type="nucleotide sequence ID" value="NZ_JAOQJZ010000001.1"/>
</dbReference>
<feature type="transmembrane region" description="Helical" evidence="1">
    <location>
        <begin position="256"/>
        <end position="275"/>
    </location>
</feature>
<keyword evidence="1" id="KW-0472">Membrane</keyword>
<keyword evidence="3" id="KW-1185">Reference proteome</keyword>
<keyword evidence="1" id="KW-0812">Transmembrane</keyword>
<dbReference type="GO" id="GO:0043565">
    <property type="term" value="F:sequence-specific DNA binding"/>
    <property type="evidence" value="ECO:0007669"/>
    <property type="project" value="InterPro"/>
</dbReference>
<sequence>MKKNEDKPVVIKLDRKKIKQSAKGRVKRNYIACIAVCFIMVFIAGEYGSTTQNMSSYDNSHVADLKYDAEDKEEIIEDMVKNELTAEQVSDKWQIDNPDAVKKWLDAYKKYGVDGLNSKEVTFFGSSNDTSNLEALADAFSFSRNAKEKAQTYLNDRLNNFTASASVYFDSATSSNSYQFSLLTAIMNVLGKKSTWDTIVSFVYFIFQLMFTIFIVNVLWVCERRFFLENHTYKKTKIGRLGFLFRERTLHPARTMFVTSIYQTLWAFTIVGYPIKHYAYSMVPFICAENPNIKTRKAIKLSIAMTRGYKWQLFKVDLSMIGWTLLSSISFGAVGVFWSNPYTTAIDAEVYLQLRREAIKNKIEGYEELNDKLLDLDLLEELMAEEAAQKGENPDIVRSIPICTIKVPENNENGGGE</sequence>
<dbReference type="InterPro" id="IPR036388">
    <property type="entry name" value="WH-like_DNA-bd_sf"/>
</dbReference>
<proteinExistence type="predicted"/>
<feature type="transmembrane region" description="Helical" evidence="1">
    <location>
        <begin position="320"/>
        <end position="338"/>
    </location>
</feature>
<dbReference type="PANTHER" id="PTHR40076">
    <property type="entry name" value="MEMBRANE PROTEIN-RELATED"/>
    <property type="match status" value="1"/>
</dbReference>